<dbReference type="Proteomes" id="UP001239445">
    <property type="component" value="Unassembled WGS sequence"/>
</dbReference>
<dbReference type="SUPFAM" id="SSF54427">
    <property type="entry name" value="NTF2-like"/>
    <property type="match status" value="3"/>
</dbReference>
<comment type="caution">
    <text evidence="3">The sequence shown here is derived from an EMBL/GenBank/DDBJ whole genome shotgun (WGS) entry which is preliminary data.</text>
</comment>
<name>A0AAJ0F2M9_9PEZI</name>
<gene>
    <name evidence="3" type="ORF">QBC47DRAFT_308167</name>
</gene>
<feature type="domain" description="SnoaL-like" evidence="2">
    <location>
        <begin position="30"/>
        <end position="168"/>
    </location>
</feature>
<keyword evidence="1" id="KW-0732">Signal</keyword>
<dbReference type="AlphaFoldDB" id="A0AAJ0F2M9"/>
<keyword evidence="4" id="KW-1185">Reference proteome</keyword>
<feature type="signal peptide" evidence="1">
    <location>
        <begin position="1"/>
        <end position="17"/>
    </location>
</feature>
<proteinExistence type="predicted"/>
<accession>A0AAJ0F2M9</accession>
<feature type="domain" description="SnoaL-like" evidence="2">
    <location>
        <begin position="231"/>
        <end position="360"/>
    </location>
</feature>
<organism evidence="3 4">
    <name type="scientific">Echria macrotheca</name>
    <dbReference type="NCBI Taxonomy" id="438768"/>
    <lineage>
        <taxon>Eukaryota</taxon>
        <taxon>Fungi</taxon>
        <taxon>Dikarya</taxon>
        <taxon>Ascomycota</taxon>
        <taxon>Pezizomycotina</taxon>
        <taxon>Sordariomycetes</taxon>
        <taxon>Sordariomycetidae</taxon>
        <taxon>Sordariales</taxon>
        <taxon>Schizotheciaceae</taxon>
        <taxon>Echria</taxon>
    </lineage>
</organism>
<evidence type="ECO:0000256" key="1">
    <source>
        <dbReference type="SAM" id="SignalP"/>
    </source>
</evidence>
<dbReference type="Pfam" id="PF13577">
    <property type="entry name" value="SnoaL_4"/>
    <property type="match status" value="3"/>
</dbReference>
<feature type="chain" id="PRO_5042509318" description="SnoaL-like domain-containing protein" evidence="1">
    <location>
        <begin position="18"/>
        <end position="694"/>
    </location>
</feature>
<evidence type="ECO:0000313" key="3">
    <source>
        <dbReference type="EMBL" id="KAK1751317.1"/>
    </source>
</evidence>
<protein>
    <recommendedName>
        <fullName evidence="2">SnoaL-like domain-containing protein</fullName>
    </recommendedName>
</protein>
<evidence type="ECO:0000259" key="2">
    <source>
        <dbReference type="Pfam" id="PF13577"/>
    </source>
</evidence>
<feature type="domain" description="SnoaL-like" evidence="2">
    <location>
        <begin position="441"/>
        <end position="562"/>
    </location>
</feature>
<dbReference type="InterPro" id="IPR032710">
    <property type="entry name" value="NTF2-like_dom_sf"/>
</dbReference>
<reference evidence="3" key="1">
    <citation type="submission" date="2023-06" db="EMBL/GenBank/DDBJ databases">
        <title>Genome-scale phylogeny and comparative genomics of the fungal order Sordariales.</title>
        <authorList>
            <consortium name="Lawrence Berkeley National Laboratory"/>
            <person name="Hensen N."/>
            <person name="Bonometti L."/>
            <person name="Westerberg I."/>
            <person name="Brannstrom I.O."/>
            <person name="Guillou S."/>
            <person name="Cros-Aarteil S."/>
            <person name="Calhoun S."/>
            <person name="Haridas S."/>
            <person name="Kuo A."/>
            <person name="Mondo S."/>
            <person name="Pangilinan J."/>
            <person name="Riley R."/>
            <person name="Labutti K."/>
            <person name="Andreopoulos B."/>
            <person name="Lipzen A."/>
            <person name="Chen C."/>
            <person name="Yanf M."/>
            <person name="Daum C."/>
            <person name="Ng V."/>
            <person name="Clum A."/>
            <person name="Steindorff A."/>
            <person name="Ohm R."/>
            <person name="Martin F."/>
            <person name="Silar P."/>
            <person name="Natvig D."/>
            <person name="Lalanne C."/>
            <person name="Gautier V."/>
            <person name="Ament-Velasquez S.L."/>
            <person name="Kruys A."/>
            <person name="Hutchinson M.I."/>
            <person name="Powell A.J."/>
            <person name="Barry K."/>
            <person name="Miller A.N."/>
            <person name="Grigoriev I.V."/>
            <person name="Debuchy R."/>
            <person name="Gladieux P."/>
            <person name="Thoren M.H."/>
            <person name="Johannesson H."/>
        </authorList>
    </citation>
    <scope>NUCLEOTIDE SEQUENCE</scope>
    <source>
        <strain evidence="3">PSN4</strain>
    </source>
</reference>
<dbReference type="InterPro" id="IPR037401">
    <property type="entry name" value="SnoaL-like"/>
</dbReference>
<evidence type="ECO:0000313" key="4">
    <source>
        <dbReference type="Proteomes" id="UP001239445"/>
    </source>
</evidence>
<sequence length="694" mass="75997">MKLSIPAVLAVVTAASAAESLASLTADLHRAESVREIKNLQKTYAQLAAHGLWNNMSALFAEDGVLVWGQGKPGADILAAADAISSTGPAAIAAFLKSDAGKMDGIEPGSLHALIHEMPVITLSADGQTAKGRWHSQRFLGDGLGKTKIQGGLMENEYVLTGNTWKIKLIRYYPLYDGDYKKGWNNVGNNSLPIVPYHYTPDEAGDPITQASTSADTKPLTLEELQYRITRLNDEDEVRNLQHTAGYYVDRRMWPDVIDLFTVDGTVSVDGRATAPGPAGIQTALDRMGPEGLTTGILNDHPIYHMIVSISPDGKEATSRGLEIGMIGDSNQKTSEWRFCEFRHRYAKDNTTGIWKIKELAYTRLMVASYAEGWSQGGLLPRNNTTRKIPAYLDILGRLANATQKPANWTSPSSSSSNPTTLLPDLRRRLSRSTAFDSTENISAAYGYYIDDILCDAIGALHATKGFKESPGVGWYQTPARISQACSARYGDRNLTTLRANVPLHWRIQPVIIVSHDGRSANTRIRNLQIMTTRDTGSTPGGFNGGMYHDQFVLEGGRRKIWCLTIDEFYWTSASWKGGWAGVNSSTAVARRGGGIKEKRQGINGFVPDVAVSDPKLDPREVGFNGGPAAVVAWPRILRMWWSFRNPVSGRVPEAYWTGCVPCKARPEWYLEANGWEEPPTGPGNGTAAVVRVR</sequence>
<dbReference type="EMBL" id="MU839842">
    <property type="protein sequence ID" value="KAK1751317.1"/>
    <property type="molecule type" value="Genomic_DNA"/>
</dbReference>
<dbReference type="Gene3D" id="3.10.450.50">
    <property type="match status" value="3"/>
</dbReference>